<accession>A0ABQ7QR23</accession>
<evidence type="ECO:0000259" key="6">
    <source>
        <dbReference type="Pfam" id="PF00394"/>
    </source>
</evidence>
<evidence type="ECO:0000256" key="3">
    <source>
        <dbReference type="ARBA" id="ARBA00023002"/>
    </source>
</evidence>
<keyword evidence="5" id="KW-0472">Membrane</keyword>
<keyword evidence="3" id="KW-0560">Oxidoreductase</keyword>
<evidence type="ECO:0000256" key="5">
    <source>
        <dbReference type="SAM" id="Phobius"/>
    </source>
</evidence>
<dbReference type="CDD" id="cd13905">
    <property type="entry name" value="CuRO_3_tcLLC2_insect_like"/>
    <property type="match status" value="1"/>
</dbReference>
<keyword evidence="2" id="KW-0479">Metal-binding</keyword>
<dbReference type="Proteomes" id="UP000823941">
    <property type="component" value="Chromosome 10"/>
</dbReference>
<name>A0ABQ7QR23_PLUXY</name>
<evidence type="ECO:0000256" key="2">
    <source>
        <dbReference type="ARBA" id="ARBA00022723"/>
    </source>
</evidence>
<dbReference type="InterPro" id="IPR008972">
    <property type="entry name" value="Cupredoxin"/>
</dbReference>
<dbReference type="PANTHER" id="PTHR11709">
    <property type="entry name" value="MULTI-COPPER OXIDASE"/>
    <property type="match status" value="1"/>
</dbReference>
<evidence type="ECO:0000313" key="10">
    <source>
        <dbReference type="Proteomes" id="UP000823941"/>
    </source>
</evidence>
<dbReference type="InterPro" id="IPR045087">
    <property type="entry name" value="Cu-oxidase_fam"/>
</dbReference>
<dbReference type="Pfam" id="PF00394">
    <property type="entry name" value="Cu-oxidase"/>
    <property type="match status" value="1"/>
</dbReference>
<dbReference type="CDD" id="cd13858">
    <property type="entry name" value="CuRO_1_tcLCC2_insect_like"/>
    <property type="match status" value="1"/>
</dbReference>
<evidence type="ECO:0000256" key="1">
    <source>
        <dbReference type="ARBA" id="ARBA00010609"/>
    </source>
</evidence>
<evidence type="ECO:0000259" key="8">
    <source>
        <dbReference type="Pfam" id="PF07732"/>
    </source>
</evidence>
<evidence type="ECO:0000259" key="7">
    <source>
        <dbReference type="Pfam" id="PF07731"/>
    </source>
</evidence>
<keyword evidence="5" id="KW-1133">Transmembrane helix</keyword>
<dbReference type="Pfam" id="PF07731">
    <property type="entry name" value="Cu-oxidase_2"/>
    <property type="match status" value="1"/>
</dbReference>
<feature type="domain" description="Plastocyanin-like" evidence="7">
    <location>
        <begin position="485"/>
        <end position="604"/>
    </location>
</feature>
<proteinExistence type="inferred from homology"/>
<dbReference type="InterPro" id="IPR011706">
    <property type="entry name" value="Cu-oxidase_C"/>
</dbReference>
<comment type="similarity">
    <text evidence="1">Belongs to the multicopper oxidase family.</text>
</comment>
<keyword evidence="5" id="KW-0812">Transmembrane</keyword>
<dbReference type="EMBL" id="JAHIBW010000010">
    <property type="protein sequence ID" value="KAG7307516.1"/>
    <property type="molecule type" value="Genomic_DNA"/>
</dbReference>
<dbReference type="Pfam" id="PF07732">
    <property type="entry name" value="Cu-oxidase_3"/>
    <property type="match status" value="1"/>
</dbReference>
<dbReference type="InterPro" id="IPR011707">
    <property type="entry name" value="Cu-oxidase-like_N"/>
</dbReference>
<organism evidence="9 10">
    <name type="scientific">Plutella xylostella</name>
    <name type="common">Diamondback moth</name>
    <name type="synonym">Plutella maculipennis</name>
    <dbReference type="NCBI Taxonomy" id="51655"/>
    <lineage>
        <taxon>Eukaryota</taxon>
        <taxon>Metazoa</taxon>
        <taxon>Ecdysozoa</taxon>
        <taxon>Arthropoda</taxon>
        <taxon>Hexapoda</taxon>
        <taxon>Insecta</taxon>
        <taxon>Pterygota</taxon>
        <taxon>Neoptera</taxon>
        <taxon>Endopterygota</taxon>
        <taxon>Lepidoptera</taxon>
        <taxon>Glossata</taxon>
        <taxon>Ditrysia</taxon>
        <taxon>Yponomeutoidea</taxon>
        <taxon>Plutellidae</taxon>
        <taxon>Plutella</taxon>
    </lineage>
</organism>
<feature type="domain" description="Plastocyanin-like" evidence="6">
    <location>
        <begin position="248"/>
        <end position="366"/>
    </location>
</feature>
<evidence type="ECO:0000313" key="9">
    <source>
        <dbReference type="EMBL" id="KAG7307516.1"/>
    </source>
</evidence>
<protein>
    <submittedName>
        <fullName evidence="9">Uncharacterized protein</fullName>
    </submittedName>
</protein>
<feature type="domain" description="Plastocyanin-like" evidence="8">
    <location>
        <begin position="103"/>
        <end position="209"/>
    </location>
</feature>
<gene>
    <name evidence="9" type="ORF">JYU34_007721</name>
</gene>
<dbReference type="CDD" id="cd13884">
    <property type="entry name" value="CuRO_2_tcLCC_insect_like"/>
    <property type="match status" value="1"/>
</dbReference>
<dbReference type="PANTHER" id="PTHR11709:SF394">
    <property type="entry name" value="FI03373P-RELATED"/>
    <property type="match status" value="1"/>
</dbReference>
<keyword evidence="4" id="KW-0186">Copper</keyword>
<keyword evidence="10" id="KW-1185">Reference proteome</keyword>
<dbReference type="Gene3D" id="2.60.40.420">
    <property type="entry name" value="Cupredoxins - blue copper proteins"/>
    <property type="match status" value="3"/>
</dbReference>
<evidence type="ECO:0000256" key="4">
    <source>
        <dbReference type="ARBA" id="ARBA00023008"/>
    </source>
</evidence>
<reference evidence="9 10" key="1">
    <citation type="submission" date="2021-06" db="EMBL/GenBank/DDBJ databases">
        <title>A haploid diamondback moth (Plutella xylostella L.) genome assembly resolves 31 chromosomes and identifies a diamide resistance mutation.</title>
        <authorList>
            <person name="Ward C.M."/>
            <person name="Perry K.D."/>
            <person name="Baker G."/>
            <person name="Powis K."/>
            <person name="Heckel D.G."/>
            <person name="Baxter S.W."/>
        </authorList>
    </citation>
    <scope>NUCLEOTIDE SEQUENCE [LARGE SCALE GENOMIC DNA]</scope>
    <source>
        <strain evidence="9 10">LV</strain>
        <tissue evidence="9">Single pupa</tissue>
    </source>
</reference>
<sequence length="629" mass="69815">MEVDKKMVSVQADVMEKPNYMLMSLQRIFLMFLIVISVIVVVYYTPMPEEYFENCDRECHELDWPMICRVKLVIEVYKTLSKPCGNCTEKGGEQCPALCISADGRERGVLTVNRQLPAPALHVCENDILVVDVVHRAPAHSLAVHWRGQPQKETPFMDGAPMITQCPQPAYTTFQYKFRASAPGTHMYHAHSAADAADGLAGPLVVRQSPRLDPLKKLFDVDATEHTIFVAEWGHSMGPLVGMTSKVFNAESLLINGRGQTPESPDAPLSKFTVKHGNRYRFRLAYGGGTKSCSIKFSINDHILKLVALDGHFIEPEDVDSIELGKGERADFILDANKAAGVYFVRVVADRDCQDNLVGKAELVYDNKDTQVIHSEVADDKTSVLSFTSIFSDKCDLKNVLCLNEVRSTTKLLEGVNDPVDKTIYVPFNYSTRHITAKRIETWGATDGFRFTYPASPLFTQSADVPASSLCPEELGDQGDDGRGEECVQVKSIPLGSSVELVIFDQGGESDHIFHLHGNSFGVVGISISNHSLTKETVQDMNEKGTLFPYVNVQNPVVKDTIVIPKFGAVALRFKADNPGYWMMRDEKAPHWTRGLDFVLKVGEESDFVQAPADFPKCGSYVGPEYFLI</sequence>
<feature type="transmembrane region" description="Helical" evidence="5">
    <location>
        <begin position="28"/>
        <end position="45"/>
    </location>
</feature>
<comment type="caution">
    <text evidence="9">The sequence shown here is derived from an EMBL/GenBank/DDBJ whole genome shotgun (WGS) entry which is preliminary data.</text>
</comment>
<dbReference type="SUPFAM" id="SSF49503">
    <property type="entry name" value="Cupredoxins"/>
    <property type="match status" value="3"/>
</dbReference>
<dbReference type="InterPro" id="IPR001117">
    <property type="entry name" value="Cu-oxidase_2nd"/>
</dbReference>